<gene>
    <name evidence="11" type="ORF">AS888_09550</name>
</gene>
<dbReference type="GO" id="GO:0008270">
    <property type="term" value="F:zinc ion binding"/>
    <property type="evidence" value="ECO:0007669"/>
    <property type="project" value="InterPro"/>
</dbReference>
<dbReference type="PROSITE" id="PS52035">
    <property type="entry name" value="PEPTIDASE_M14"/>
    <property type="match status" value="1"/>
</dbReference>
<accession>A0A109MTP3</accession>
<dbReference type="Gene3D" id="3.10.350.10">
    <property type="entry name" value="LysM domain"/>
    <property type="match status" value="2"/>
</dbReference>
<dbReference type="InterPro" id="IPR018392">
    <property type="entry name" value="LysM"/>
</dbReference>
<dbReference type="Proteomes" id="UP000064189">
    <property type="component" value="Unassembled WGS sequence"/>
</dbReference>
<evidence type="ECO:0000256" key="2">
    <source>
        <dbReference type="ARBA" id="ARBA00005988"/>
    </source>
</evidence>
<dbReference type="SUPFAM" id="SSF53187">
    <property type="entry name" value="Zn-dependent exopeptidases"/>
    <property type="match status" value="1"/>
</dbReference>
<name>A0A109MTP3_9BACI</name>
<feature type="active site" description="Proton donor/acceptor" evidence="8">
    <location>
        <position position="367"/>
    </location>
</feature>
<keyword evidence="3" id="KW-0645">Protease</keyword>
<dbReference type="CDD" id="cd00118">
    <property type="entry name" value="LysM"/>
    <property type="match status" value="1"/>
</dbReference>
<comment type="cofactor">
    <cofactor evidence="1">
        <name>Zn(2+)</name>
        <dbReference type="ChEBI" id="CHEBI:29105"/>
    </cofactor>
</comment>
<evidence type="ECO:0000256" key="4">
    <source>
        <dbReference type="ARBA" id="ARBA00022723"/>
    </source>
</evidence>
<keyword evidence="6" id="KW-0862">Zinc</keyword>
<evidence type="ECO:0000256" key="1">
    <source>
        <dbReference type="ARBA" id="ARBA00001947"/>
    </source>
</evidence>
<evidence type="ECO:0000313" key="12">
    <source>
        <dbReference type="Proteomes" id="UP000064189"/>
    </source>
</evidence>
<dbReference type="GO" id="GO:0004181">
    <property type="term" value="F:metallocarboxypeptidase activity"/>
    <property type="evidence" value="ECO:0007669"/>
    <property type="project" value="InterPro"/>
</dbReference>
<dbReference type="CDD" id="cd06229">
    <property type="entry name" value="M14_Endopeptidase_I"/>
    <property type="match status" value="1"/>
</dbReference>
<evidence type="ECO:0000259" key="9">
    <source>
        <dbReference type="PROSITE" id="PS51782"/>
    </source>
</evidence>
<dbReference type="GO" id="GO:0005615">
    <property type="term" value="C:extracellular space"/>
    <property type="evidence" value="ECO:0007669"/>
    <property type="project" value="TreeGrafter"/>
</dbReference>
<dbReference type="Pfam" id="PF01476">
    <property type="entry name" value="LysM"/>
    <property type="match status" value="2"/>
</dbReference>
<organism evidence="11 12">
    <name type="scientific">Peribacillus simplex</name>
    <dbReference type="NCBI Taxonomy" id="1478"/>
    <lineage>
        <taxon>Bacteria</taxon>
        <taxon>Bacillati</taxon>
        <taxon>Bacillota</taxon>
        <taxon>Bacilli</taxon>
        <taxon>Bacillales</taxon>
        <taxon>Bacillaceae</taxon>
        <taxon>Peribacillus</taxon>
    </lineage>
</organism>
<evidence type="ECO:0000256" key="5">
    <source>
        <dbReference type="ARBA" id="ARBA00022801"/>
    </source>
</evidence>
<dbReference type="Pfam" id="PF00246">
    <property type="entry name" value="Peptidase_M14"/>
    <property type="match status" value="1"/>
</dbReference>
<dbReference type="InterPro" id="IPR036779">
    <property type="entry name" value="LysM_dom_sf"/>
</dbReference>
<protein>
    <submittedName>
        <fullName evidence="11">Peptidase M14</fullName>
    </submittedName>
</protein>
<dbReference type="SMART" id="SM00631">
    <property type="entry name" value="Zn_pept"/>
    <property type="match status" value="1"/>
</dbReference>
<dbReference type="GO" id="GO:0006508">
    <property type="term" value="P:proteolysis"/>
    <property type="evidence" value="ECO:0007669"/>
    <property type="project" value="UniProtKB-KW"/>
</dbReference>
<keyword evidence="4" id="KW-0479">Metal-binding</keyword>
<dbReference type="AlphaFoldDB" id="A0A109MTP3"/>
<keyword evidence="7" id="KW-0482">Metalloprotease</keyword>
<evidence type="ECO:0000256" key="3">
    <source>
        <dbReference type="ARBA" id="ARBA00022670"/>
    </source>
</evidence>
<dbReference type="InterPro" id="IPR034274">
    <property type="entry name" value="ENP1_M14_CPD"/>
</dbReference>
<evidence type="ECO:0000256" key="7">
    <source>
        <dbReference type="ARBA" id="ARBA00023049"/>
    </source>
</evidence>
<evidence type="ECO:0000256" key="6">
    <source>
        <dbReference type="ARBA" id="ARBA00022833"/>
    </source>
</evidence>
<reference evidence="11 12" key="1">
    <citation type="submission" date="2015-11" db="EMBL/GenBank/DDBJ databases">
        <title>Genome Sequence of Bacillus simplex strain VanAntwerpen2.</title>
        <authorList>
            <person name="Couger M.B."/>
        </authorList>
    </citation>
    <scope>NUCLEOTIDE SEQUENCE [LARGE SCALE GENOMIC DNA]</scope>
    <source>
        <strain evidence="11 12">VanAntwerpen02</strain>
    </source>
</reference>
<proteinExistence type="inferred from homology"/>
<dbReference type="InterPro" id="IPR057246">
    <property type="entry name" value="CARBOXYPEPT_ZN_1"/>
</dbReference>
<dbReference type="PANTHER" id="PTHR11705">
    <property type="entry name" value="PROTEASE FAMILY M14 CARBOXYPEPTIDASE A,B"/>
    <property type="match status" value="1"/>
</dbReference>
<evidence type="ECO:0000313" key="11">
    <source>
        <dbReference type="EMBL" id="KWW12595.1"/>
    </source>
</evidence>
<comment type="caution">
    <text evidence="11">The sequence shown here is derived from an EMBL/GenBank/DDBJ whole genome shotgun (WGS) entry which is preliminary data.</text>
</comment>
<evidence type="ECO:0000256" key="8">
    <source>
        <dbReference type="PROSITE-ProRule" id="PRU01379"/>
    </source>
</evidence>
<comment type="similarity">
    <text evidence="2 8">Belongs to the peptidase M14 family.</text>
</comment>
<dbReference type="EMBL" id="LNNH01000046">
    <property type="protein sequence ID" value="KWW12595.1"/>
    <property type="molecule type" value="Genomic_DNA"/>
</dbReference>
<feature type="domain" description="LysM" evidence="9">
    <location>
        <begin position="1"/>
        <end position="45"/>
    </location>
</feature>
<dbReference type="RefSeq" id="WP_061143918.1">
    <property type="nucleotide sequence ID" value="NZ_LNNH01000046.1"/>
</dbReference>
<sequence>MDVYVRQNDSIWYYSQLFKVNYQLIIDSNRGIDPQGLMIGQRIKIPGFTSTAYKIKRGDSLWAIAKSRNLSLEALFAVNPGLNPNALQVGQTIDVPVRITWRLTQGNQNYDYETLLADIGRLKNIYPFIQTSPIGDSVLNRDIPEILIGQGDKRIHYNGSFHANEWITTPVIMTFLNDYVLAITNQTDIRGLSMLPYYQKTLLSIVPMVNPDGVELVQNGPPADETLRARLVGWNSGSEDFSGWKANINGVDLNDQFPAKWELEQARNMVNEPGPANYSGTGPLTQPEAIAMANLTRKRDFARVLAFHTQGEVIFWGFEDMEPPESETIVNEFARVSGYEPVKSANSYAGYKDWYIQDWRRPGFTVELGKGTNPLPISQFDEIYQKSLGIFLAGLYM</sequence>
<feature type="domain" description="LysM" evidence="9">
    <location>
        <begin position="51"/>
        <end position="95"/>
    </location>
</feature>
<dbReference type="PANTHER" id="PTHR11705:SF143">
    <property type="entry name" value="SLL0236 PROTEIN"/>
    <property type="match status" value="1"/>
</dbReference>
<dbReference type="InterPro" id="IPR000834">
    <property type="entry name" value="Peptidase_M14"/>
</dbReference>
<dbReference type="SMART" id="SM00257">
    <property type="entry name" value="LysM"/>
    <property type="match status" value="2"/>
</dbReference>
<evidence type="ECO:0000259" key="10">
    <source>
        <dbReference type="PROSITE" id="PS52035"/>
    </source>
</evidence>
<dbReference type="PROSITE" id="PS00132">
    <property type="entry name" value="CARBOXYPEPT_ZN_1"/>
    <property type="match status" value="1"/>
</dbReference>
<keyword evidence="12" id="KW-1185">Reference proteome</keyword>
<dbReference type="PROSITE" id="PS51782">
    <property type="entry name" value="LYSM"/>
    <property type="match status" value="2"/>
</dbReference>
<dbReference type="SUPFAM" id="SSF54106">
    <property type="entry name" value="LysM domain"/>
    <property type="match status" value="1"/>
</dbReference>
<feature type="domain" description="Peptidase M14" evidence="10">
    <location>
        <begin position="108"/>
        <end position="395"/>
    </location>
</feature>
<keyword evidence="5" id="KW-0378">Hydrolase</keyword>
<dbReference type="Gene3D" id="3.40.630.10">
    <property type="entry name" value="Zn peptidases"/>
    <property type="match status" value="1"/>
</dbReference>